<name>A0A3B4TFY7_SERDU</name>
<proteinExistence type="predicted"/>
<evidence type="ECO:0000313" key="1">
    <source>
        <dbReference type="Ensembl" id="ENSSDUP00000004875.1"/>
    </source>
</evidence>
<evidence type="ECO:0000313" key="2">
    <source>
        <dbReference type="Proteomes" id="UP000261420"/>
    </source>
</evidence>
<reference evidence="1" key="1">
    <citation type="submission" date="2025-08" db="UniProtKB">
        <authorList>
            <consortium name="Ensembl"/>
        </authorList>
    </citation>
    <scope>IDENTIFICATION</scope>
</reference>
<dbReference type="AlphaFoldDB" id="A0A3B4TFY7"/>
<keyword evidence="2" id="KW-1185">Reference proteome</keyword>
<sequence length="128" mass="14691">TSTCLHLQVSATAFLSYTWCKLVPHMMCQFLHSMECVRVSILFLRYFQLCIHSIFRARGVVTKYVVKNFTGITLVSSLLLLKHTTCFNNDKCEQLDTSTSKSLQYSPFFSSNNGSAGKQWFYHHMMSA</sequence>
<organism evidence="1 2">
    <name type="scientific">Seriola dumerili</name>
    <name type="common">Greater amberjack</name>
    <name type="synonym">Caranx dumerili</name>
    <dbReference type="NCBI Taxonomy" id="41447"/>
    <lineage>
        <taxon>Eukaryota</taxon>
        <taxon>Metazoa</taxon>
        <taxon>Chordata</taxon>
        <taxon>Craniata</taxon>
        <taxon>Vertebrata</taxon>
        <taxon>Euteleostomi</taxon>
        <taxon>Actinopterygii</taxon>
        <taxon>Neopterygii</taxon>
        <taxon>Teleostei</taxon>
        <taxon>Neoteleostei</taxon>
        <taxon>Acanthomorphata</taxon>
        <taxon>Carangaria</taxon>
        <taxon>Carangiformes</taxon>
        <taxon>Carangidae</taxon>
        <taxon>Seriola</taxon>
    </lineage>
</organism>
<accession>A0A3B4TFY7</accession>
<reference evidence="1" key="2">
    <citation type="submission" date="2025-09" db="UniProtKB">
        <authorList>
            <consortium name="Ensembl"/>
        </authorList>
    </citation>
    <scope>IDENTIFICATION</scope>
</reference>
<dbReference type="Ensembl" id="ENSSDUT00000004976.1">
    <property type="protein sequence ID" value="ENSSDUP00000004875.1"/>
    <property type="gene ID" value="ENSSDUG00000003609.1"/>
</dbReference>
<dbReference type="Proteomes" id="UP000261420">
    <property type="component" value="Unplaced"/>
</dbReference>
<protein>
    <submittedName>
        <fullName evidence="1">Uncharacterized protein</fullName>
    </submittedName>
</protein>